<dbReference type="PROSITE" id="PS51257">
    <property type="entry name" value="PROKAR_LIPOPROTEIN"/>
    <property type="match status" value="1"/>
</dbReference>
<keyword evidence="1" id="KW-0732">Signal</keyword>
<feature type="signal peptide" evidence="1">
    <location>
        <begin position="1"/>
        <end position="20"/>
    </location>
</feature>
<protein>
    <recommendedName>
        <fullName evidence="2">DUF4825 domain-containing protein</fullName>
    </recommendedName>
</protein>
<dbReference type="OrthoDB" id="2352542at2"/>
<dbReference type="RefSeq" id="WP_024369805.1">
    <property type="nucleotide sequence ID" value="NZ_UGGP01000001.1"/>
</dbReference>
<dbReference type="EMBL" id="UGGP01000001">
    <property type="protein sequence ID" value="STO08785.1"/>
    <property type="molecule type" value="Genomic_DNA"/>
</dbReference>
<dbReference type="InterPro" id="IPR032250">
    <property type="entry name" value="DUF4825"/>
</dbReference>
<reference evidence="3 4" key="1">
    <citation type="submission" date="2018-06" db="EMBL/GenBank/DDBJ databases">
        <authorList>
            <consortium name="Pathogen Informatics"/>
            <person name="Doyle S."/>
        </authorList>
    </citation>
    <scope>NUCLEOTIDE SEQUENCE [LARGE SCALE GENOMIC DNA]</scope>
    <source>
        <strain evidence="3 4">NCTC13163</strain>
    </source>
</reference>
<gene>
    <name evidence="3" type="ORF">NCTC13163_02163</name>
</gene>
<dbReference type="AlphaFoldDB" id="A0A377FWJ2"/>
<dbReference type="Pfam" id="PF16107">
    <property type="entry name" value="DUF4825"/>
    <property type="match status" value="1"/>
</dbReference>
<name>A0A377FWJ2_9BACL</name>
<feature type="chain" id="PRO_5016904017" description="DUF4825 domain-containing protein" evidence="1">
    <location>
        <begin position="21"/>
        <end position="157"/>
    </location>
</feature>
<evidence type="ECO:0000313" key="4">
    <source>
        <dbReference type="Proteomes" id="UP000254060"/>
    </source>
</evidence>
<feature type="domain" description="DUF4825" evidence="2">
    <location>
        <begin position="29"/>
        <end position="110"/>
    </location>
</feature>
<evidence type="ECO:0000256" key="1">
    <source>
        <dbReference type="SAM" id="SignalP"/>
    </source>
</evidence>
<evidence type="ECO:0000313" key="3">
    <source>
        <dbReference type="EMBL" id="STO08785.1"/>
    </source>
</evidence>
<evidence type="ECO:0000259" key="2">
    <source>
        <dbReference type="Pfam" id="PF16107"/>
    </source>
</evidence>
<proteinExistence type="predicted"/>
<sequence>MKRFSLLLVLLLVLSGCADSSTGRPNPFQYKGATVGDNSAVVGIAHSLPMHDCYKSVELQTKKRPYGLTVRYDDPEMDRIEQERLAIRNAATYFTLVKNAEIVRFAFPNRTYAFSRPEMEAWFGIDFSAIKWEKDLQERLDEKIGNAQQTEDYFKRI</sequence>
<dbReference type="Proteomes" id="UP000254060">
    <property type="component" value="Unassembled WGS sequence"/>
</dbReference>
<accession>A0A377FWJ2</accession>
<dbReference type="STRING" id="1397694.GCA_000702585_02651"/>
<organism evidence="3 4">
    <name type="scientific">Exiguobacterium aurantiacum</name>
    <dbReference type="NCBI Taxonomy" id="33987"/>
    <lineage>
        <taxon>Bacteria</taxon>
        <taxon>Bacillati</taxon>
        <taxon>Bacillota</taxon>
        <taxon>Bacilli</taxon>
        <taxon>Bacillales</taxon>
        <taxon>Bacillales Family XII. Incertae Sedis</taxon>
        <taxon>Exiguobacterium</taxon>
    </lineage>
</organism>